<protein>
    <submittedName>
        <fullName evidence="1">Uncharacterized protein</fullName>
    </submittedName>
</protein>
<dbReference type="Proteomes" id="UP000253034">
    <property type="component" value="Unassembled WGS sequence"/>
</dbReference>
<dbReference type="AlphaFoldDB" id="A0A369AIZ4"/>
<name>A0A369AIZ4_9FIRM</name>
<evidence type="ECO:0000313" key="2">
    <source>
        <dbReference type="Proteomes" id="UP000253034"/>
    </source>
</evidence>
<comment type="caution">
    <text evidence="1">The sequence shown here is derived from an EMBL/GenBank/DDBJ whole genome shotgun (WGS) entry which is preliminary data.</text>
</comment>
<gene>
    <name evidence="1" type="ORF">DFR58_1366</name>
</gene>
<proteinExistence type="predicted"/>
<reference evidence="1 2" key="1">
    <citation type="submission" date="2018-07" db="EMBL/GenBank/DDBJ databases">
        <title>Genomic Encyclopedia of Type Strains, Phase IV (KMG-IV): sequencing the most valuable type-strain genomes for metagenomic binning, comparative biology and taxonomic classification.</title>
        <authorList>
            <person name="Goeker M."/>
        </authorList>
    </citation>
    <scope>NUCLEOTIDE SEQUENCE [LARGE SCALE GENOMIC DNA]</scope>
    <source>
        <strain evidence="1 2">DSM 27016</strain>
    </source>
</reference>
<keyword evidence="2" id="KW-1185">Reference proteome</keyword>
<sequence>MKCWTKIEDYRDTMYTIALSQKVEFFDENKTR</sequence>
<evidence type="ECO:0000313" key="1">
    <source>
        <dbReference type="EMBL" id="RCX09330.1"/>
    </source>
</evidence>
<accession>A0A369AIZ4</accession>
<organism evidence="1 2">
    <name type="scientific">Anaerobacterium chartisolvens</name>
    <dbReference type="NCBI Taxonomy" id="1297424"/>
    <lineage>
        <taxon>Bacteria</taxon>
        <taxon>Bacillati</taxon>
        <taxon>Bacillota</taxon>
        <taxon>Clostridia</taxon>
        <taxon>Eubacteriales</taxon>
        <taxon>Oscillospiraceae</taxon>
        <taxon>Anaerobacterium</taxon>
    </lineage>
</organism>
<dbReference type="EMBL" id="QPJT01000036">
    <property type="protein sequence ID" value="RCX09330.1"/>
    <property type="molecule type" value="Genomic_DNA"/>
</dbReference>